<evidence type="ECO:0000313" key="8">
    <source>
        <dbReference type="EMBL" id="GAK96022.1"/>
    </source>
</evidence>
<dbReference type="GO" id="GO:0004177">
    <property type="term" value="F:aminopeptidase activity"/>
    <property type="evidence" value="ECO:0007669"/>
    <property type="project" value="UniProtKB-KW"/>
</dbReference>
<feature type="active site" description="Nucleophile" evidence="5">
    <location>
        <position position="226"/>
    </location>
</feature>
<evidence type="ECO:0000256" key="3">
    <source>
        <dbReference type="ARBA" id="ARBA00022813"/>
    </source>
</evidence>
<gene>
    <name evidence="8" type="ORF">JCM19294_2804</name>
</gene>
<keyword evidence="8" id="KW-0031">Aminopeptidase</keyword>
<keyword evidence="1" id="KW-0645">Protease</keyword>
<reference evidence="8" key="1">
    <citation type="journal article" date="2014" name="Genome Announc.">
        <title>Draft Genome Sequences of Marine Flavobacterium Nonlabens Strains NR17, NR24, NR27, NR32, NR33, and Ara13.</title>
        <authorList>
            <person name="Nakanishi M."/>
            <person name="Meirelles P."/>
            <person name="Suzuki R."/>
            <person name="Takatani N."/>
            <person name="Mino S."/>
            <person name="Suda W."/>
            <person name="Oshima K."/>
            <person name="Hattori M."/>
            <person name="Ohkuma M."/>
            <person name="Hosokawa M."/>
            <person name="Miyashita K."/>
            <person name="Thompson F.L."/>
            <person name="Niwa A."/>
            <person name="Sawabe T."/>
            <person name="Sawabe T."/>
        </authorList>
    </citation>
    <scope>NUCLEOTIDE SEQUENCE [LARGE SCALE GENOMIC DNA]</scope>
    <source>
        <strain evidence="8">JCM 19294</strain>
    </source>
</reference>
<dbReference type="FunFam" id="3.60.20.30:FF:000001">
    <property type="entry name" value="Isoaspartyl peptidase/L-asparaginase"/>
    <property type="match status" value="1"/>
</dbReference>
<evidence type="ECO:0000256" key="7">
    <source>
        <dbReference type="PIRSR" id="PIRSR600246-3"/>
    </source>
</evidence>
<evidence type="ECO:0000256" key="5">
    <source>
        <dbReference type="PIRSR" id="PIRSR600246-1"/>
    </source>
</evidence>
<dbReference type="AlphaFoldDB" id="A0A090Q1H4"/>
<dbReference type="PANTHER" id="PTHR10188:SF6">
    <property type="entry name" value="N(4)-(BETA-N-ACETYLGLUCOSAMINYL)-L-ASPARAGINASE"/>
    <property type="match status" value="1"/>
</dbReference>
<protein>
    <recommendedName>
        <fullName evidence="4">Isoaspartyl peptidase</fullName>
    </recommendedName>
</protein>
<dbReference type="EMBL" id="BBML01000001">
    <property type="protein sequence ID" value="GAK96022.1"/>
    <property type="molecule type" value="Genomic_DNA"/>
</dbReference>
<feature type="binding site" evidence="6">
    <location>
        <begin position="277"/>
        <end position="280"/>
    </location>
    <ligand>
        <name>substrate</name>
    </ligand>
</feature>
<dbReference type="PANTHER" id="PTHR10188">
    <property type="entry name" value="L-ASPARAGINASE"/>
    <property type="match status" value="1"/>
</dbReference>
<evidence type="ECO:0000256" key="2">
    <source>
        <dbReference type="ARBA" id="ARBA00022801"/>
    </source>
</evidence>
<keyword evidence="2 8" id="KW-0378">Hydrolase</keyword>
<evidence type="ECO:0000256" key="1">
    <source>
        <dbReference type="ARBA" id="ARBA00022670"/>
    </source>
</evidence>
<dbReference type="InterPro" id="IPR000246">
    <property type="entry name" value="Peptidase_T2"/>
</dbReference>
<dbReference type="STRING" id="319236.BST91_10800"/>
<feature type="binding site" evidence="6">
    <location>
        <begin position="254"/>
        <end position="257"/>
    </location>
    <ligand>
        <name>substrate</name>
    </ligand>
</feature>
<comment type="caution">
    <text evidence="8">The sequence shown here is derived from an EMBL/GenBank/DDBJ whole genome shotgun (WGS) entry which is preliminary data.</text>
</comment>
<organism evidence="8 9">
    <name type="scientific">Nonlabens tegetincola</name>
    <dbReference type="NCBI Taxonomy" id="323273"/>
    <lineage>
        <taxon>Bacteria</taxon>
        <taxon>Pseudomonadati</taxon>
        <taxon>Bacteroidota</taxon>
        <taxon>Flavobacteriia</taxon>
        <taxon>Flavobacteriales</taxon>
        <taxon>Flavobacteriaceae</taxon>
        <taxon>Nonlabens</taxon>
    </lineage>
</organism>
<dbReference type="GO" id="GO:0006508">
    <property type="term" value="P:proteolysis"/>
    <property type="evidence" value="ECO:0007669"/>
    <property type="project" value="UniProtKB-KW"/>
</dbReference>
<accession>A0A090Q1H4</accession>
<evidence type="ECO:0000256" key="4">
    <source>
        <dbReference type="ARBA" id="ARBA00069124"/>
    </source>
</evidence>
<sequence length="360" mass="38589">MRIIALFICIICLFTSCKPKEENSSNQDLTISTDNNNQQVSEYAIVIHGGAGTIKKENMTPELEKAYNDKLTESIKAGHDVLAKGGSAMDAVEASIRIMEDSPLFNAGKGAVFTHEGVNSLDASFMDGKTLNAGAIAGVSTVKNPISLARLVMTDSEHVLLSGSGSDAFAKAQQNPNIEIVDNKYFYTERRYQSLQRILEKEAKEGDNGTAMNFQDPFIQDSKYGTVGCVALDKNGNIAAGTSTGGMTNKKYGRIGDSPIIGSGTYANNSTCGVSSTGHGEYFIRGQVAYDISALMEYKGLTLEEATEEVIQKKLTALGGTGGIVSLDKYGNVSMEFNTAGMYRASMNDKGDLVIGMYEE</sequence>
<evidence type="ECO:0000256" key="6">
    <source>
        <dbReference type="PIRSR" id="PIRSR600246-2"/>
    </source>
</evidence>
<dbReference type="Proteomes" id="UP000029221">
    <property type="component" value="Unassembled WGS sequence"/>
</dbReference>
<dbReference type="GO" id="GO:0016811">
    <property type="term" value="F:hydrolase activity, acting on carbon-nitrogen (but not peptide) bonds, in linear amides"/>
    <property type="evidence" value="ECO:0007669"/>
    <property type="project" value="UniProtKB-ARBA"/>
</dbReference>
<name>A0A090Q1H4_9FLAO</name>
<keyword evidence="9" id="KW-1185">Reference proteome</keyword>
<proteinExistence type="predicted"/>
<feature type="site" description="Cleavage; by autolysis" evidence="7">
    <location>
        <begin position="225"/>
        <end position="226"/>
    </location>
</feature>
<dbReference type="Gene3D" id="3.60.20.30">
    <property type="entry name" value="(Glycosyl)asparaginase"/>
    <property type="match status" value="1"/>
</dbReference>
<dbReference type="CDD" id="cd04701">
    <property type="entry name" value="Asparaginase_2"/>
    <property type="match status" value="1"/>
</dbReference>
<dbReference type="SUPFAM" id="SSF56235">
    <property type="entry name" value="N-terminal nucleophile aminohydrolases (Ntn hydrolases)"/>
    <property type="match status" value="1"/>
</dbReference>
<dbReference type="InterPro" id="IPR029055">
    <property type="entry name" value="Ntn_hydrolases_N"/>
</dbReference>
<evidence type="ECO:0000313" key="9">
    <source>
        <dbReference type="Proteomes" id="UP000029221"/>
    </source>
</evidence>
<dbReference type="PROSITE" id="PS51257">
    <property type="entry name" value="PROKAR_LIPOPROTEIN"/>
    <property type="match status" value="1"/>
</dbReference>
<dbReference type="eggNOG" id="COG1446">
    <property type="taxonomic scope" value="Bacteria"/>
</dbReference>
<dbReference type="Pfam" id="PF01112">
    <property type="entry name" value="Asparaginase_2"/>
    <property type="match status" value="1"/>
</dbReference>
<keyword evidence="3" id="KW-0068">Autocatalytic cleavage</keyword>
<dbReference type="RefSeq" id="WP_042276931.1">
    <property type="nucleotide sequence ID" value="NZ_BBML01000001.1"/>
</dbReference>